<accession>A0A1G2DV96</accession>
<evidence type="ECO:0008006" key="3">
    <source>
        <dbReference type="Google" id="ProtNLM"/>
    </source>
</evidence>
<dbReference type="EMBL" id="MHLW01000031">
    <property type="protein sequence ID" value="OGZ17585.1"/>
    <property type="molecule type" value="Genomic_DNA"/>
</dbReference>
<reference evidence="1 2" key="1">
    <citation type="journal article" date="2016" name="Nat. Commun.">
        <title>Thousands of microbial genomes shed light on interconnected biogeochemical processes in an aquifer system.</title>
        <authorList>
            <person name="Anantharaman K."/>
            <person name="Brown C.T."/>
            <person name="Hug L.A."/>
            <person name="Sharon I."/>
            <person name="Castelle C.J."/>
            <person name="Probst A.J."/>
            <person name="Thomas B.C."/>
            <person name="Singh A."/>
            <person name="Wilkins M.J."/>
            <person name="Karaoz U."/>
            <person name="Brodie E.L."/>
            <person name="Williams K.H."/>
            <person name="Hubbard S.S."/>
            <person name="Banfield J.F."/>
        </authorList>
    </citation>
    <scope>NUCLEOTIDE SEQUENCE [LARGE SCALE GENOMIC DNA]</scope>
</reference>
<name>A0A1G2DV96_9BACT</name>
<evidence type="ECO:0000313" key="2">
    <source>
        <dbReference type="Proteomes" id="UP000178893"/>
    </source>
</evidence>
<organism evidence="1 2">
    <name type="scientific">Candidatus Nealsonbacteria bacterium RBG_13_37_56</name>
    <dbReference type="NCBI Taxonomy" id="1801661"/>
    <lineage>
        <taxon>Bacteria</taxon>
        <taxon>Candidatus Nealsoniibacteriota</taxon>
    </lineage>
</organism>
<gene>
    <name evidence="1" type="ORF">A2V72_02290</name>
</gene>
<dbReference type="AlphaFoldDB" id="A0A1G2DV96"/>
<protein>
    <recommendedName>
        <fullName evidence="3">Helix-turn-helix type 11 domain-containing protein</fullName>
    </recommendedName>
</protein>
<sequence length="192" mass="22723">MFKKEIIWREILFQAIEKKKNKFTQKELSAKFKFSLSTVFNSLKVPRQVGAVEVRGRFFTILSIEKLLAVWATQRNLKKEIIYKTRLNLPVLKIEGEMPDSVIYTAYSAYRLKFKQAIADYDKVYIYAEDLSEVKKRFPFKKGQENLFVLKADKSLLEYGKIAPLGQIYVDLWNLNEWYAHDYLEALKNKIF</sequence>
<proteinExistence type="predicted"/>
<dbReference type="Proteomes" id="UP000178893">
    <property type="component" value="Unassembled WGS sequence"/>
</dbReference>
<comment type="caution">
    <text evidence="1">The sequence shown here is derived from an EMBL/GenBank/DDBJ whole genome shotgun (WGS) entry which is preliminary data.</text>
</comment>
<evidence type="ECO:0000313" key="1">
    <source>
        <dbReference type="EMBL" id="OGZ17585.1"/>
    </source>
</evidence>